<dbReference type="VEuPathDB" id="FungiDB:F9C07_2086503"/>
<feature type="compositionally biased region" description="Basic and acidic residues" evidence="2">
    <location>
        <begin position="1639"/>
        <end position="1659"/>
    </location>
</feature>
<evidence type="ECO:0008006" key="4">
    <source>
        <dbReference type="Google" id="ProtNLM"/>
    </source>
</evidence>
<feature type="compositionally biased region" description="Basic and acidic residues" evidence="2">
    <location>
        <begin position="1723"/>
        <end position="1733"/>
    </location>
</feature>
<feature type="compositionally biased region" description="Basic and acidic residues" evidence="2">
    <location>
        <begin position="1521"/>
        <end position="1536"/>
    </location>
</feature>
<feature type="compositionally biased region" description="Low complexity" evidence="2">
    <location>
        <begin position="2609"/>
        <end position="2625"/>
    </location>
</feature>
<feature type="compositionally biased region" description="Basic and acidic residues" evidence="2">
    <location>
        <begin position="4158"/>
        <end position="4177"/>
    </location>
</feature>
<feature type="compositionally biased region" description="Low complexity" evidence="2">
    <location>
        <begin position="3521"/>
        <end position="3533"/>
    </location>
</feature>
<feature type="compositionally biased region" description="Low complexity" evidence="2">
    <location>
        <begin position="3177"/>
        <end position="3189"/>
    </location>
</feature>
<feature type="compositionally biased region" description="Low complexity" evidence="2">
    <location>
        <begin position="2052"/>
        <end position="2063"/>
    </location>
</feature>
<feature type="coiled-coil region" evidence="1">
    <location>
        <begin position="4603"/>
        <end position="4769"/>
    </location>
</feature>
<feature type="region of interest" description="Disordered" evidence="2">
    <location>
        <begin position="855"/>
        <end position="893"/>
    </location>
</feature>
<feature type="compositionally biased region" description="Basic and acidic residues" evidence="2">
    <location>
        <begin position="2325"/>
        <end position="2336"/>
    </location>
</feature>
<feature type="compositionally biased region" description="Basic residues" evidence="2">
    <location>
        <begin position="3156"/>
        <end position="3168"/>
    </location>
</feature>
<feature type="compositionally biased region" description="Polar residues" evidence="2">
    <location>
        <begin position="597"/>
        <end position="619"/>
    </location>
</feature>
<feature type="compositionally biased region" description="Polar residues" evidence="2">
    <location>
        <begin position="3214"/>
        <end position="3229"/>
    </location>
</feature>
<feature type="compositionally biased region" description="Basic residues" evidence="2">
    <location>
        <begin position="3503"/>
        <end position="3516"/>
    </location>
</feature>
<dbReference type="PANTHER" id="PTHR40641">
    <property type="entry name" value="INVOLUCRIN REPEAT PROTEIN (AFU_ORTHOLOGUE AFUA_2G08060)"/>
    <property type="match status" value="1"/>
</dbReference>
<feature type="compositionally biased region" description="Polar residues" evidence="2">
    <location>
        <begin position="4545"/>
        <end position="4555"/>
    </location>
</feature>
<feature type="compositionally biased region" description="Basic and acidic residues" evidence="2">
    <location>
        <begin position="801"/>
        <end position="812"/>
    </location>
</feature>
<sequence length="5057" mass="548050">MFKALLAGGRSSDARSSSSSTSSSRRRTESKASSTVSRKPSRGDDRDRGLGDLSAYPTSGNRSKRYAPSAAGDSVASSYATAEPHSVIEPDRNVIERAPRRRDTDDSERRDRYSDSDGSDDKPRRRRNLSRSQSRERTRERPDNTDELDNGNRGSRHRRERRRTQPDELPSVPISGAEADLAPKVGTFDYPQFPPPFHNTHPVTSMPSSPNVPGVYDPHVQQQFPGQFPAFVAEPNPPNPAGAAADYYGDQGQSVAQQPGVRPEPPKIIPNTQAHLMPASPHPNPPQEPSSMGQTPAAADYYADDTDPEIQAPEQSSKPPAGPTPKPPRPTIQTEGVLGPAATATTHDEGRPQGIGSGSSPMLESPTPTSVPLTGTSPSKPPNAQDIGTAVGAAAATAAAGYVMGHHHQSSLNVEHLSQSGNHNNEEGFPNLVGPAGPSAYSDQLNAPPLNTAGAETTAYAADPSHPHHAALYHGAPFQSGSMAFQQRQRGPLDKFIDFWRDAEGVGMFEDYTETIGVCRHCFEPGTSSRDAPRRHYYRRRRRSSDRYSSRSRVGKPSRYSSSEDEGRRRKKTSISSWLPGMLAGYTPFIKKDFENTYSDRSGRPASSPSDNENLSTLEKQSHTSRGVCGRSPRRSYEGLRDNESRRLSRSTSRSSSKSEKHCAHRDVGTAITGVSENQPRRSRSPRKTKSRKSSSSESSFVDISRPSMKSVGGLSSFFTASENRRKRQSKKRISIFSFNNSSSSSLDADLAFGNGYAKRPPGKSKRRSKKKDQDDVDAALLGIGAAATAIADSTHHRSRRTGEVLIKKEPTPTRLGYSSSSTNDDAWEDVDSGDQSSSSVSSALAFGGSGLYGNTASPSSDSGTSLWGWRWGNRKGKKQKRTRSNASESRFPTNAALAAGALGTAALAHRYNNQGRRTSEGAGSGAGNLQHVAPVPTSDPSQFDAVNVPPSPPQPVIRPRGHIPLQQPQPVAPVSQAVYTSQGETIPPYTVPSRPPPFANTLSHYDYQAHGSGLREHEIPLYRDFTDIRSNVNRPPRRSDSSPVFHTEPLVSTSVPSAKRRSTMKDQGSVQFDLTREQAEKERRADQFEHQKRDHGSQGVELIDREAHADKNRSRRYYEGHRDSDFGPQEGYGREPRGKRSPASWDDLGTSAGSVLSGQSFNGNPSESSQRSHQERSEKRRAERRRASGSEISSGLPMPERAYDDVDQRPNPVPAQEHFKTSVFRDIPRKKPVHDDYAQFFAPKELRYSPDAYARREPASTPTIIEAEPASQKIKATEEHHPEYRGLPWPVPKLNVVEPTPPQSQSGSVRDIASPIPSPPEVLDDDRKSKRSTTGSRVSWGKDETREYEVPSTSSELDSADHDIVADRGQEKQNDSEATREIAAIQADLPKAANGYNPDIVVAATAGAAAEALGFDPSLVSVITEKLVSPSRAGSYVGGAVTLDDGEKQPILKKSFENGPLYSEPVSISDSVRTFHDDQQPSSIAQEVIQQLSGEQASEMGELSGRTVEKPNEGQPTLVFRDERSGTKSAPEEVSHMSGGFRLEESTSQREPRGNTQEPVQDDLRSIIPAVIPRHSDTPMEGANCSKYSRDSDIPSQASPPAAEEGSTIEKKKRKKRHSKRGSGTFDDSVSVASSPARVEETSDRGRSTDEQTKEKRAGGILSNIFGSKVSEPLASRKSSSDSYPSREVQSEVGPPDSGESRRQRREEKRRQKYGELADSGKTTEREKDRTISQDGDDQPSFLAGSPEMPYQMRPLWLVEHHGSKIETSSDEKIWEKFDLSPMLDSEEMNTNQLLRKDKPKYEFHSPSELLQDPSTYPELPPSPTIGALPSAEGSAVGVKDDGGLERNLDSLPPLPLSRPATPKMEQIQLTAPDLEAPRTSGDVAPSADGDTTIMNVLNKTPTKATQSNIESGDALMSDEPTSRDLSNEAMEKVVNSTIADPLLPAGEERALSAEPLQAVTTGETKAGIKAQRDNESLGSAEAKPESNPNLTSATIISVEAVTESTKPTRESTDKAADEVAQAPTEEGVKKKDKKKKPKSVNIHEPESQDTPATALAALSTPEDVEKIDEAITQGESSIEQISLPEGTDKPSEAEAANPEPVVDIIKTEDALATEDELAIKEGRLPSDWEPTAQAVNPQNVEPPLEIPQPENAHLASDTSATEQKPNPEVLVTDVARTMQAPEATTIPVQGLPKAEDAPIITDVLSPEQAMPRAEEEAHQESLQSDKMLDSNAKPAATDSEAAADIDDRRKVSKSFDANESVKELEVTLQASEELSRSAIDDYPPVKEALLPSEEITSSSEHPLSGQDAVLPETPFEQPELQESTEHNTSVREEAPGVVFEPSSAVLEQSTEAASEGLSSEMSAVDPAPVESESGPLQLETPMEPSSGQISPEQQQMQGNPAPVEPISSPEPAAEIADAGTKTQDADVTDAQTENSLSRRNCNNMEKSKRDSDTEPPVEKVGGDVPPDVPSNDGATPRAEDEPAIPPKEEPEARQPEEAPDNAHEGAINVSPETMSGAVAERPIESQDAGSAETAQKAGSEEAPEGQQPTKKGKKKKKNRKSISSDPQAVADAETQPPLSAEGLAAETPLAETSGVVYPTDDKHIPQDATATNEVAETTEAVDAIPAAENESNVPVENPAETNHSTPHIAEHVPDDPVPDAEPEAGGSTPAGKKNKKKKKKKQSLPSLPDAHVAASEPTSNTEVASPNIDIPVAIEKPPATEGQELVQEEATGSEQPLDVTEAVEDTASPETAPAMSAAEKKKTKKEQKKHRKSASLDETLASDRALNPSPENASLERDPTSVGESAPSKEPEEHGASAEEPTVVDELASEQPRVETVTDTEPAVALNEGLDEQSQEPAQQEPEETPTDIAGVSAIEAGNLELGQTQHTDHTPLDFEGTPENEKHSGADAEERHMVERMGVEQETTGEKKVEVESGDATLDAAPTMNADTALEQPKEEAPSEEAAPEQTIAADIPLTDIVPQDTMEQPQEGVLNETAVAEQIKDADIPLVDIVPQDAPEQPHEEAPSAEAAPEQTKDTDMPLIDVVPQDTLQQPQEGTLDETASISLADDQPAAAREEIVEEPSDARSDILEIPEQPQLSFPDNVAEESQHAFSEKPTQQPESNEPEPTESPEQVDLTRPLEPEPMADTQESVSKKKAKKDKKKRKSVSFANNEQEAPTKSSEATETTEASHHVREASQPPEQTNEQMAEASSLVQESQENADNTTADEVQPRETTSDLHKGVPTVALGEDGPESNKEVVPHDEQVTQPYNDSVTEAQASTLGPIDPDPMGQTPSVARELVNETIVPEGGYANDDASVTEPLEEQVQQGTGIQTAPETSEKHGVESAPEASVLETPPTSVQESTVVVQEAEQESGSSKSKKDKKKKKKRKTQETIENETSVVPEPSIEEAPVQAEEDNGTAAPGVIEEVIEPDNAAKPSEISSQDVPSMAPEGIVEHARAETEQVVDGTVHEVNESEGTEQQAREQPEIPKNDGAPAMSAKERKKAKKKERKRQSKNLDGSGAASTAAESASIVPEEKTQGPLINASTTSTGDVAHEATATQVSAGLKPSDPSVDTATLPAEDDGKENQSHGTESHGENDKNLFWTDHMVSSQVDQQQATPVDSPTKPVPENTEAEKVVVSGESVTMSEQIEQEATSEADRVSLEHLPAEDVSAETDESGKRDTTAETTGQGSRKDTMPAQTDEKLEEKDQEAVPEASLVAVEVRDEKTVSLSPAEAGVPEDLRETNTAIAPWKDLHQAQQPDDSQPEDNSSQPNLVSTTSTDHVTREAKDSELEVSNAGPATENDTNEDKTASPRETRLEGVDLVSDSQTVEESRCSGAEVTNKSKSAEASISSGEENREDKETPSMSDTAREKPDANKRATLDPVESLGPRTSIEPTPEQLNHEELKGVTKKGEEENMTQTLSPKKQAKATSIEMADPSPAESKRGINAGSNLEAVVGSTAITEKPMQDQVQGPQSVSGVSKPVFEAVSATEERSPPMPRELQEGEDKDAETQGKLSSQTSEGGHSTQQETPAPGTVSKEIPERADQPASGGNTESTESSEPPMTENTQKIEEDLSANTLATERSAKDDEWPLIDWEKEKVDALEQTPQSSPEAVAAPFEPDESAEAIEAKANMGPQGQDSEAKLATPEEQFAPSREEPKTEPILEAAREHSLDDSISGKQAMGDTGSVSQKQSKIASIFPNLERGSFRRPITTKSSESVKDGAEDETNDQGASRGDAMQVSEAPIAATFGKDNDHIANPLMASERTTTATLEDLPGGTTVHDIQMPVASRLAHGNHKNPEDVLYTEAESAGTGSLAREIPLYEPSPIHEQPPTFISSSSNAMCIDRQASPGSLRQLGRSPSIQGTCDPSPRPKPSEEATLPAQPNSTLPSSAFRVPSVVDRGAISPPRTPLQPIAEHEPIDRTRTPIGVMHQEQGTPCLEMKPEHVLPRPETLIRKFTDNALARQAWPTLDKDGDQDFHIRKRGSARSIDHESPTGAIQTPERGVPILRPSSMGSIKSVHSAHSQRSLRRMDRSASGDLRTASQAQTGARQSSRSPQPPPVEPPPSDFNIEHIASSSSYDPVTDKGKRPLRDMADVYHLQELETRLDQLVSENRLLVAAREAAEDKLRNASVARRKSDHALNERAADLRDREAEVEQLKNSVEWLQKEVSRLTEENEGLTVANSNITVAHAAEIQTIRASSNRELDDLRLQNQQLSSEMQDRVRKEIDAALSQKNMELRRLREDLESARDKVKELQQQIAASMQDSVLVFRDEDYFDAACQKLCGHVQQWVLRFSKHSDLRRCRKLDDIQDEKIADRFENAILDGSDADVYLSDRVRRRDVFMSVVMTMVWEFIFTRYLFGMDREQRQKLKSIEKQLGERQNDTEAVALEIFETLSRLLPPPSNVEPQLLESLRKVLRVAVNLSIEMRTQLAEYIMLPPLQPEYDTNGDLARQVYFNASLMNERSGETTSNEELESQQAVVRVVLFPLVVKKGNNAGEGEDEVVVCPAQVLVARSPKDKKVTRMLSGDRMSLDGTRSIHSIAPSSTMDMSNVI</sequence>
<feature type="compositionally biased region" description="Basic and acidic residues" evidence="2">
    <location>
        <begin position="1543"/>
        <end position="1554"/>
    </location>
</feature>
<feature type="compositionally biased region" description="Basic and acidic residues" evidence="2">
    <location>
        <begin position="2008"/>
        <end position="2019"/>
    </location>
</feature>
<feature type="compositionally biased region" description="Basic and acidic residues" evidence="2">
    <location>
        <begin position="3785"/>
        <end position="3794"/>
    </location>
</feature>
<feature type="region of interest" description="Disordered" evidence="2">
    <location>
        <begin position="528"/>
        <end position="573"/>
    </location>
</feature>
<protein>
    <recommendedName>
        <fullName evidence="4">Involucrin repeat protein</fullName>
    </recommendedName>
</protein>
<feature type="compositionally biased region" description="Basic and acidic residues" evidence="2">
    <location>
        <begin position="41"/>
        <end position="50"/>
    </location>
</feature>
<feature type="compositionally biased region" description="Basic residues" evidence="2">
    <location>
        <begin position="2674"/>
        <end position="2684"/>
    </location>
</feature>
<feature type="region of interest" description="Disordered" evidence="2">
    <location>
        <begin position="2124"/>
        <end position="2974"/>
    </location>
</feature>
<feature type="compositionally biased region" description="Basic and acidic residues" evidence="2">
    <location>
        <begin position="86"/>
        <end position="123"/>
    </location>
</feature>
<feature type="region of interest" description="Disordered" evidence="2">
    <location>
        <begin position="754"/>
        <end position="775"/>
    </location>
</feature>
<feature type="compositionally biased region" description="Polar residues" evidence="2">
    <location>
        <begin position="1894"/>
        <end position="1912"/>
    </location>
</feature>
<feature type="compositionally biased region" description="Basic and acidic residues" evidence="2">
    <location>
        <begin position="2809"/>
        <end position="2819"/>
    </location>
</feature>
<feature type="compositionally biased region" description="Basic and acidic residues" evidence="2">
    <location>
        <begin position="635"/>
        <end position="647"/>
    </location>
</feature>
<feature type="region of interest" description="Disordered" evidence="2">
    <location>
        <begin position="4355"/>
        <end position="4397"/>
    </location>
</feature>
<feature type="compositionally biased region" description="Basic and acidic residues" evidence="2">
    <location>
        <begin position="3858"/>
        <end position="3884"/>
    </location>
</feature>
<feature type="compositionally biased region" description="Basic residues" evidence="2">
    <location>
        <begin position="761"/>
        <end position="771"/>
    </location>
</feature>
<accession>A0A5N6GCR6</accession>
<feature type="compositionally biased region" description="Basic and acidic residues" evidence="2">
    <location>
        <begin position="1341"/>
        <end position="1350"/>
    </location>
</feature>
<feature type="compositionally biased region" description="Polar residues" evidence="2">
    <location>
        <begin position="4017"/>
        <end position="4034"/>
    </location>
</feature>
<dbReference type="InterPro" id="IPR053268">
    <property type="entry name" value="Woronin_anchor"/>
</dbReference>
<feature type="compositionally biased region" description="Polar residues" evidence="2">
    <location>
        <begin position="2347"/>
        <end position="2363"/>
    </location>
</feature>
<feature type="region of interest" description="Disordered" evidence="2">
    <location>
        <begin position="792"/>
        <end position="842"/>
    </location>
</feature>
<dbReference type="Proteomes" id="UP000325434">
    <property type="component" value="Unassembled WGS sequence"/>
</dbReference>
<feature type="region of interest" description="Disordered" evidence="2">
    <location>
        <begin position="1"/>
        <end position="387"/>
    </location>
</feature>
<feature type="compositionally biased region" description="Basic and acidic residues" evidence="2">
    <location>
        <begin position="1840"/>
        <end position="1850"/>
    </location>
</feature>
<feature type="compositionally biased region" description="Basic residues" evidence="2">
    <location>
        <begin position="681"/>
        <end position="693"/>
    </location>
</feature>
<feature type="compositionally biased region" description="Low complexity" evidence="2">
    <location>
        <begin position="1677"/>
        <end position="1687"/>
    </location>
</feature>
<feature type="compositionally biased region" description="Pro residues" evidence="2">
    <location>
        <begin position="4560"/>
        <end position="4570"/>
    </location>
</feature>
<gene>
    <name evidence="3" type="ORF">BDV35DRAFT_386023</name>
</gene>
<feature type="compositionally biased region" description="Pro residues" evidence="2">
    <location>
        <begin position="320"/>
        <end position="330"/>
    </location>
</feature>
<feature type="compositionally biased region" description="Polar residues" evidence="2">
    <location>
        <begin position="3972"/>
        <end position="3982"/>
    </location>
</feature>
<feature type="compositionally biased region" description="Basic and acidic residues" evidence="2">
    <location>
        <begin position="3809"/>
        <end position="3823"/>
    </location>
</feature>
<reference evidence="3" key="1">
    <citation type="submission" date="2019-04" db="EMBL/GenBank/DDBJ databases">
        <title>Friends and foes A comparative genomics study of 23 Aspergillus species from section Flavi.</title>
        <authorList>
            <consortium name="DOE Joint Genome Institute"/>
            <person name="Kjaerbolling I."/>
            <person name="Vesth T."/>
            <person name="Frisvad J.C."/>
            <person name="Nybo J.L."/>
            <person name="Theobald S."/>
            <person name="Kildgaard S."/>
            <person name="Isbrandt T."/>
            <person name="Kuo A."/>
            <person name="Sato A."/>
            <person name="Lyhne E.K."/>
            <person name="Kogle M.E."/>
            <person name="Wiebenga A."/>
            <person name="Kun R.S."/>
            <person name="Lubbers R.J."/>
            <person name="Makela M.R."/>
            <person name="Barry K."/>
            <person name="Chovatia M."/>
            <person name="Clum A."/>
            <person name="Daum C."/>
            <person name="Haridas S."/>
            <person name="He G."/>
            <person name="LaButti K."/>
            <person name="Lipzen A."/>
            <person name="Mondo S."/>
            <person name="Riley R."/>
            <person name="Salamov A."/>
            <person name="Simmons B.A."/>
            <person name="Magnuson J.K."/>
            <person name="Henrissat B."/>
            <person name="Mortensen U.H."/>
            <person name="Larsen T.O."/>
            <person name="Devries R.P."/>
            <person name="Grigoriev I.V."/>
            <person name="Machida M."/>
            <person name="Baker S.E."/>
            <person name="Andersen M.R."/>
        </authorList>
    </citation>
    <scope>NUCLEOTIDE SEQUENCE [LARGE SCALE GENOMIC DNA]</scope>
    <source>
        <strain evidence="3">CBS 121.62</strain>
    </source>
</reference>
<feature type="compositionally biased region" description="Basic and acidic residues" evidence="2">
    <location>
        <begin position="4087"/>
        <end position="4106"/>
    </location>
</feature>
<feature type="compositionally biased region" description="Low complexity" evidence="2">
    <location>
        <begin position="241"/>
        <end position="250"/>
    </location>
</feature>
<feature type="compositionally biased region" description="Basic and acidic residues" evidence="2">
    <location>
        <begin position="3994"/>
        <end position="4008"/>
    </location>
</feature>
<feature type="compositionally biased region" description="Basic and acidic residues" evidence="2">
    <location>
        <begin position="657"/>
        <end position="668"/>
    </location>
</feature>
<feature type="compositionally biased region" description="Polar residues" evidence="2">
    <location>
        <begin position="358"/>
        <end position="378"/>
    </location>
</feature>
<feature type="compositionally biased region" description="Basic and acidic residues" evidence="2">
    <location>
        <begin position="3904"/>
        <end position="3918"/>
    </location>
</feature>
<feature type="compositionally biased region" description="Basic and acidic residues" evidence="2">
    <location>
        <begin position="3255"/>
        <end position="3266"/>
    </location>
</feature>
<feature type="compositionally biased region" description="Polar residues" evidence="2">
    <location>
        <begin position="855"/>
        <end position="866"/>
    </location>
</feature>
<feature type="compositionally biased region" description="Basic and acidic residues" evidence="2">
    <location>
        <begin position="1171"/>
        <end position="1189"/>
    </location>
</feature>
<feature type="compositionally biased region" description="Basic and acidic residues" evidence="2">
    <location>
        <begin position="3483"/>
        <end position="3492"/>
    </location>
</feature>
<feature type="compositionally biased region" description="Polar residues" evidence="2">
    <location>
        <begin position="1988"/>
        <end position="1997"/>
    </location>
</feature>
<feature type="compositionally biased region" description="Polar residues" evidence="2">
    <location>
        <begin position="3610"/>
        <end position="3624"/>
    </location>
</feature>
<feature type="compositionally biased region" description="Basic residues" evidence="2">
    <location>
        <begin position="873"/>
        <end position="884"/>
    </location>
</feature>
<evidence type="ECO:0000256" key="2">
    <source>
        <dbReference type="SAM" id="MobiDB-lite"/>
    </source>
</evidence>
<feature type="compositionally biased region" description="Polar residues" evidence="2">
    <location>
        <begin position="2631"/>
        <end position="2647"/>
    </location>
</feature>
<feature type="compositionally biased region" description="Basic and acidic residues" evidence="2">
    <location>
        <begin position="3694"/>
        <end position="3713"/>
    </location>
</feature>
<keyword evidence="1" id="KW-0175">Coiled coil</keyword>
<feature type="region of interest" description="Disordered" evidence="2">
    <location>
        <begin position="1030"/>
        <end position="1228"/>
    </location>
</feature>
<feature type="compositionally biased region" description="Basic residues" evidence="2">
    <location>
        <begin position="533"/>
        <end position="544"/>
    </location>
</feature>
<feature type="region of interest" description="Disordered" evidence="2">
    <location>
        <begin position="4487"/>
        <end position="4591"/>
    </location>
</feature>
<feature type="compositionally biased region" description="Basic and acidic residues" evidence="2">
    <location>
        <begin position="3231"/>
        <end position="3242"/>
    </location>
</feature>
<feature type="compositionally biased region" description="Basic and acidic residues" evidence="2">
    <location>
        <begin position="3659"/>
        <end position="3670"/>
    </location>
</feature>
<feature type="compositionally biased region" description="Basic and acidic residues" evidence="2">
    <location>
        <begin position="1360"/>
        <end position="1380"/>
    </location>
</feature>
<feature type="compositionally biased region" description="Basic and acidic residues" evidence="2">
    <location>
        <begin position="3587"/>
        <end position="3602"/>
    </location>
</feature>
<proteinExistence type="predicted"/>
<feature type="compositionally biased region" description="Basic and acidic residues" evidence="2">
    <location>
        <begin position="2447"/>
        <end position="2463"/>
    </location>
</feature>
<feature type="compositionally biased region" description="Polar residues" evidence="2">
    <location>
        <begin position="3357"/>
        <end position="3367"/>
    </location>
</feature>
<feature type="compositionally biased region" description="Basic and acidic residues" evidence="2">
    <location>
        <begin position="2488"/>
        <end position="2505"/>
    </location>
</feature>
<feature type="compositionally biased region" description="Basic residues" evidence="2">
    <location>
        <begin position="1612"/>
        <end position="1622"/>
    </location>
</feature>
<organism evidence="3">
    <name type="scientific">Aspergillus flavus</name>
    <dbReference type="NCBI Taxonomy" id="5059"/>
    <lineage>
        <taxon>Eukaryota</taxon>
        <taxon>Fungi</taxon>
        <taxon>Dikarya</taxon>
        <taxon>Ascomycota</taxon>
        <taxon>Pezizomycotina</taxon>
        <taxon>Eurotiomycetes</taxon>
        <taxon>Eurotiomycetidae</taxon>
        <taxon>Eurotiales</taxon>
        <taxon>Aspergillaceae</taxon>
        <taxon>Aspergillus</taxon>
        <taxon>Aspergillus subgen. Circumdati</taxon>
    </lineage>
</organism>
<feature type="compositionally biased region" description="Polar residues" evidence="2">
    <location>
        <begin position="2385"/>
        <end position="2400"/>
    </location>
</feature>
<feature type="compositionally biased region" description="Basic and acidic residues" evidence="2">
    <location>
        <begin position="1700"/>
        <end position="1717"/>
    </location>
</feature>
<feature type="compositionally biased region" description="Low complexity" evidence="2">
    <location>
        <begin position="10"/>
        <end position="23"/>
    </location>
</feature>
<feature type="compositionally biased region" description="Polar residues" evidence="2">
    <location>
        <begin position="3326"/>
        <end position="3338"/>
    </location>
</feature>
<feature type="compositionally biased region" description="Polar residues" evidence="2">
    <location>
        <begin position="1152"/>
        <end position="1166"/>
    </location>
</feature>
<feature type="region of interest" description="Disordered" evidence="2">
    <location>
        <begin position="916"/>
        <end position="955"/>
    </location>
</feature>
<feature type="region of interest" description="Disordered" evidence="2">
    <location>
        <begin position="1258"/>
        <end position="1380"/>
    </location>
</feature>
<feature type="compositionally biased region" description="Polar residues" evidence="2">
    <location>
        <begin position="3050"/>
        <end position="3066"/>
    </location>
</feature>
<feature type="compositionally biased region" description="Basic residues" evidence="2">
    <location>
        <begin position="2552"/>
        <end position="2562"/>
    </location>
</feature>
<feature type="compositionally biased region" description="Basic residues" evidence="2">
    <location>
        <begin position="3379"/>
        <end position="3391"/>
    </location>
</feature>
<feature type="compositionally biased region" description="Basic residues" evidence="2">
    <location>
        <begin position="2763"/>
        <end position="2775"/>
    </location>
</feature>
<feature type="compositionally biased region" description="Basic and acidic residues" evidence="2">
    <location>
        <begin position="1075"/>
        <end position="1126"/>
    </location>
</feature>
<feature type="compositionally biased region" description="Polar residues" evidence="2">
    <location>
        <begin position="3842"/>
        <end position="3857"/>
    </location>
</feature>
<feature type="compositionally biased region" description="Polar residues" evidence="2">
    <location>
        <begin position="201"/>
        <end position="211"/>
    </location>
</feature>
<feature type="region of interest" description="Disordered" evidence="2">
    <location>
        <begin position="1494"/>
        <end position="1749"/>
    </location>
</feature>
<feature type="compositionally biased region" description="Low complexity" evidence="2">
    <location>
        <begin position="4053"/>
        <end position="4071"/>
    </location>
</feature>
<feature type="compositionally biased region" description="Basic and acidic residues" evidence="2">
    <location>
        <begin position="133"/>
        <end position="144"/>
    </location>
</feature>
<feature type="region of interest" description="Disordered" evidence="2">
    <location>
        <begin position="597"/>
        <end position="733"/>
    </location>
</feature>
<feature type="region of interest" description="Disordered" evidence="2">
    <location>
        <begin position="417"/>
        <end position="451"/>
    </location>
</feature>
<feature type="compositionally biased region" description="Polar residues" evidence="2">
    <location>
        <begin position="2431"/>
        <end position="2446"/>
    </location>
</feature>
<feature type="compositionally biased region" description="Polar residues" evidence="2">
    <location>
        <begin position="3759"/>
        <end position="3784"/>
    </location>
</feature>
<evidence type="ECO:0000313" key="3">
    <source>
        <dbReference type="EMBL" id="KAB8240211.1"/>
    </source>
</evidence>
<feature type="compositionally biased region" description="Basic and acidic residues" evidence="2">
    <location>
        <begin position="1276"/>
        <end position="1285"/>
    </location>
</feature>
<feature type="compositionally biased region" description="Polar residues" evidence="2">
    <location>
        <begin position="3267"/>
        <end position="3282"/>
    </location>
</feature>
<feature type="region of interest" description="Disordered" evidence="2">
    <location>
        <begin position="1806"/>
        <end position="2102"/>
    </location>
</feature>
<feature type="compositionally biased region" description="Basic and acidic residues" evidence="2">
    <location>
        <begin position="2902"/>
        <end position="2934"/>
    </location>
</feature>
<evidence type="ECO:0000256" key="1">
    <source>
        <dbReference type="SAM" id="Coils"/>
    </source>
</evidence>
<dbReference type="EMBL" id="ML734766">
    <property type="protein sequence ID" value="KAB8240211.1"/>
    <property type="molecule type" value="Genomic_DNA"/>
</dbReference>
<name>A0A5N6GCR6_ASPFL</name>
<dbReference type="PANTHER" id="PTHR40641:SF2">
    <property type="entry name" value="INVOLUCRIN REPEAT PROTEIN"/>
    <property type="match status" value="1"/>
</dbReference>
<feature type="compositionally biased region" description="Polar residues" evidence="2">
    <location>
        <begin position="4190"/>
        <end position="4199"/>
    </location>
</feature>
<feature type="compositionally biased region" description="Basic and acidic residues" evidence="2">
    <location>
        <begin position="1922"/>
        <end position="1933"/>
    </location>
</feature>
<feature type="region of interest" description="Disordered" evidence="2">
    <location>
        <begin position="3010"/>
        <end position="4303"/>
    </location>
</feature>
<dbReference type="VEuPathDB" id="FungiDB:AFLA_008288"/>